<dbReference type="SMART" id="SM00457">
    <property type="entry name" value="MACPF"/>
    <property type="match status" value="1"/>
</dbReference>
<evidence type="ECO:0000259" key="1">
    <source>
        <dbReference type="PROSITE" id="PS51412"/>
    </source>
</evidence>
<dbReference type="GO" id="GO:0009626">
    <property type="term" value="P:plant-type hypersensitive response"/>
    <property type="evidence" value="ECO:0007669"/>
    <property type="project" value="TreeGrafter"/>
</dbReference>
<dbReference type="Pfam" id="PF01823">
    <property type="entry name" value="MACPF"/>
    <property type="match status" value="1"/>
</dbReference>
<proteinExistence type="predicted"/>
<gene>
    <name evidence="2" type="ORF">VNO77_22433</name>
</gene>
<dbReference type="PROSITE" id="PS51412">
    <property type="entry name" value="MACPF_2"/>
    <property type="match status" value="1"/>
</dbReference>
<reference evidence="2 3" key="1">
    <citation type="submission" date="2024-01" db="EMBL/GenBank/DDBJ databases">
        <title>The genomes of 5 underutilized Papilionoideae crops provide insights into root nodulation and disease resistanc.</title>
        <authorList>
            <person name="Jiang F."/>
        </authorList>
    </citation>
    <scope>NUCLEOTIDE SEQUENCE [LARGE SCALE GENOMIC DNA]</scope>
    <source>
        <strain evidence="2">LVBAO_FW01</strain>
        <tissue evidence="2">Leaves</tissue>
    </source>
</reference>
<dbReference type="PANTHER" id="PTHR33199:SF1">
    <property type="entry name" value="OS01G0958700 PROTEIN"/>
    <property type="match status" value="1"/>
</dbReference>
<evidence type="ECO:0000313" key="2">
    <source>
        <dbReference type="EMBL" id="KAK7328329.1"/>
    </source>
</evidence>
<dbReference type="InterPro" id="IPR044663">
    <property type="entry name" value="CAD1/NSL1-like"/>
</dbReference>
<protein>
    <recommendedName>
        <fullName evidence="1">MACPF domain-containing protein</fullName>
    </recommendedName>
</protein>
<name>A0AAN9L615_CANGL</name>
<dbReference type="GO" id="GO:2000031">
    <property type="term" value="P:regulation of salicylic acid mediated signaling pathway"/>
    <property type="evidence" value="ECO:0007669"/>
    <property type="project" value="InterPro"/>
</dbReference>
<dbReference type="AlphaFoldDB" id="A0AAN9L615"/>
<organism evidence="2 3">
    <name type="scientific">Canavalia gladiata</name>
    <name type="common">Sword bean</name>
    <name type="synonym">Dolichos gladiatus</name>
    <dbReference type="NCBI Taxonomy" id="3824"/>
    <lineage>
        <taxon>Eukaryota</taxon>
        <taxon>Viridiplantae</taxon>
        <taxon>Streptophyta</taxon>
        <taxon>Embryophyta</taxon>
        <taxon>Tracheophyta</taxon>
        <taxon>Spermatophyta</taxon>
        <taxon>Magnoliopsida</taxon>
        <taxon>eudicotyledons</taxon>
        <taxon>Gunneridae</taxon>
        <taxon>Pentapetalae</taxon>
        <taxon>rosids</taxon>
        <taxon>fabids</taxon>
        <taxon>Fabales</taxon>
        <taxon>Fabaceae</taxon>
        <taxon>Papilionoideae</taxon>
        <taxon>50 kb inversion clade</taxon>
        <taxon>NPAAA clade</taxon>
        <taxon>indigoferoid/millettioid clade</taxon>
        <taxon>Phaseoleae</taxon>
        <taxon>Canavalia</taxon>
    </lineage>
</organism>
<dbReference type="GO" id="GO:0005886">
    <property type="term" value="C:plasma membrane"/>
    <property type="evidence" value="ECO:0007669"/>
    <property type="project" value="TreeGrafter"/>
</dbReference>
<evidence type="ECO:0000313" key="3">
    <source>
        <dbReference type="Proteomes" id="UP001367508"/>
    </source>
</evidence>
<feature type="domain" description="MACPF" evidence="1">
    <location>
        <begin position="1"/>
        <end position="331"/>
    </location>
</feature>
<dbReference type="EMBL" id="JAYMYQ010000005">
    <property type="protein sequence ID" value="KAK7328329.1"/>
    <property type="molecule type" value="Genomic_DNA"/>
</dbReference>
<dbReference type="InterPro" id="IPR020864">
    <property type="entry name" value="MACPF"/>
</dbReference>
<keyword evidence="3" id="KW-1185">Reference proteome</keyword>
<dbReference type="PANTHER" id="PTHR33199">
    <property type="entry name" value="MACPF DOMAIN-CONTAINING PROTEIN CAD1"/>
    <property type="match status" value="1"/>
</dbReference>
<sequence length="603" mass="67335">MALKVPAHKAAEISIGSIGRGYDISTDIRLKYCKGDSINSRLIEIDEDDVREVVLPGGVSIPNVSKSIKCDKGERTRFRSDVLSFQQMSEQFNQELSLTGKIPSGLFNAMFEFSGSWQKDAAHTKSLAFDGVLITLYTVALEKSQMVLCDHVKKAVPSSWDPPALARFIEMFGTHIIVGMKMGGKDVIYLKQQHSSNLQPADVQKKLKEMADRRFLDANGQYSVASDQVFPNDKFGIREQRLTFAHISPSSSYSHKEDIVSICKRRGGSDNRNLSHNEWLQTVQFEPDVISMSFIPITSLLNGVLGSGFLSHAINLYLRYKPPIEELHQFLEFQLPRQWAPVFSELPLGPQRKHRSSASLQFSFMGPKLYVNTAQVDVGKRPVTGLRLYLEGKKSNRLAIHLQHLSSLPKIFQLEDDPNNNVRGKSNDRKFYEKVQWKNFSHVCTAPVESEEDLSIVTGAQLQVENCGIKNILSLRLQFSTVLGAKEVKHPEWEGSPGPGAKSGLISTLISQHFTATFQKPPPRPADVNINSAVYPGGPPVPVQAPKLLKFVDTTEMTRGPQESPGYWVVSGARLVVEKGRISLRVKYSLLTMVLPDEEMLDD</sequence>
<comment type="caution">
    <text evidence="2">The sequence shown here is derived from an EMBL/GenBank/DDBJ whole genome shotgun (WGS) entry which is preliminary data.</text>
</comment>
<accession>A0AAN9L615</accession>
<dbReference type="Proteomes" id="UP001367508">
    <property type="component" value="Unassembled WGS sequence"/>
</dbReference>